<protein>
    <submittedName>
        <fullName evidence="2">von Willebrand factor type A domain-containing protein</fullName>
    </submittedName>
</protein>
<sequence length="333" mass="36092">MFSPKFSFLLAACGTFLFLQSCHSDDEEPRRDLNGKASGAFVSSSVAQIDNNRLTCQIMLYIVDDDGNFVNDLRVSAFELNSDDTNAEFTITGVSQSRLDHKGKYASALLMDQSGSMSSNDPNDLRIGAAEIFMNSLGSTDQVMLASFTSNYRADLWIHGDGKLTHDVADLIQEVNDLAGQEGGGTPLYRSCYAMSGHLADAADDIGYTNRALIAFTDGQNTDYADIDDVVDYANSQHVMIYTVGLSDGTDPKVLSYLAGQTGGAYMQAEDAEQLITMFGTLGDLLSGTAKLYSVAWEARTTSSWQKGNTFTAYIDIDIGGNVYVRVPFSIVI</sequence>
<evidence type="ECO:0000259" key="1">
    <source>
        <dbReference type="PROSITE" id="PS50234"/>
    </source>
</evidence>
<dbReference type="SMART" id="SM00327">
    <property type="entry name" value="VWA"/>
    <property type="match status" value="1"/>
</dbReference>
<proteinExistence type="predicted"/>
<dbReference type="RefSeq" id="WP_089681524.1">
    <property type="nucleotide sequence ID" value="NZ_FNFO01000003.1"/>
</dbReference>
<evidence type="ECO:0000313" key="3">
    <source>
        <dbReference type="Proteomes" id="UP000198510"/>
    </source>
</evidence>
<dbReference type="EMBL" id="FNFO01000003">
    <property type="protein sequence ID" value="SDK77577.1"/>
    <property type="molecule type" value="Genomic_DNA"/>
</dbReference>
<dbReference type="InterPro" id="IPR002035">
    <property type="entry name" value="VWF_A"/>
</dbReference>
<name>A0A1G9EMZ9_9BACT</name>
<dbReference type="Gene3D" id="3.40.50.410">
    <property type="entry name" value="von Willebrand factor, type A domain"/>
    <property type="match status" value="1"/>
</dbReference>
<dbReference type="SUPFAM" id="SSF53300">
    <property type="entry name" value="vWA-like"/>
    <property type="match status" value="1"/>
</dbReference>
<dbReference type="Pfam" id="PF00092">
    <property type="entry name" value="VWA"/>
    <property type="match status" value="1"/>
</dbReference>
<reference evidence="2 3" key="1">
    <citation type="submission" date="2016-10" db="EMBL/GenBank/DDBJ databases">
        <authorList>
            <person name="de Groot N.N."/>
        </authorList>
    </citation>
    <scope>NUCLEOTIDE SEQUENCE [LARGE SCALE GENOMIC DNA]</scope>
    <source>
        <strain evidence="2 3">DSM 25186</strain>
    </source>
</reference>
<organism evidence="2 3">
    <name type="scientific">Catalinimonas alkaloidigena</name>
    <dbReference type="NCBI Taxonomy" id="1075417"/>
    <lineage>
        <taxon>Bacteria</taxon>
        <taxon>Pseudomonadati</taxon>
        <taxon>Bacteroidota</taxon>
        <taxon>Cytophagia</taxon>
        <taxon>Cytophagales</taxon>
        <taxon>Catalimonadaceae</taxon>
        <taxon>Catalinimonas</taxon>
    </lineage>
</organism>
<dbReference type="OrthoDB" id="938596at2"/>
<dbReference type="CDD" id="cd00198">
    <property type="entry name" value="vWFA"/>
    <property type="match status" value="1"/>
</dbReference>
<dbReference type="PROSITE" id="PS50234">
    <property type="entry name" value="VWFA"/>
    <property type="match status" value="1"/>
</dbReference>
<evidence type="ECO:0000313" key="2">
    <source>
        <dbReference type="EMBL" id="SDK77577.1"/>
    </source>
</evidence>
<dbReference type="AlphaFoldDB" id="A0A1G9EMZ9"/>
<feature type="domain" description="VWFA" evidence="1">
    <location>
        <begin position="106"/>
        <end position="282"/>
    </location>
</feature>
<dbReference type="InterPro" id="IPR036465">
    <property type="entry name" value="vWFA_dom_sf"/>
</dbReference>
<gene>
    <name evidence="2" type="ORF">SAMN05421823_103531</name>
</gene>
<dbReference type="PROSITE" id="PS51257">
    <property type="entry name" value="PROKAR_LIPOPROTEIN"/>
    <property type="match status" value="1"/>
</dbReference>
<accession>A0A1G9EMZ9</accession>
<keyword evidence="3" id="KW-1185">Reference proteome</keyword>
<dbReference type="Proteomes" id="UP000198510">
    <property type="component" value="Unassembled WGS sequence"/>
</dbReference>
<dbReference type="STRING" id="1075417.SAMN05421823_103531"/>